<evidence type="ECO:0000256" key="3">
    <source>
        <dbReference type="ARBA" id="ARBA00022723"/>
    </source>
</evidence>
<keyword evidence="3 7" id="KW-0479">Metal-binding</keyword>
<dbReference type="SUPFAM" id="SSF48264">
    <property type="entry name" value="Cytochrome P450"/>
    <property type="match status" value="1"/>
</dbReference>
<evidence type="ECO:0000313" key="10">
    <source>
        <dbReference type="EMBL" id="KAJ0982077.1"/>
    </source>
</evidence>
<dbReference type="Pfam" id="PF00067">
    <property type="entry name" value="p450"/>
    <property type="match status" value="1"/>
</dbReference>
<dbReference type="PRINTS" id="PR00463">
    <property type="entry name" value="EP450I"/>
</dbReference>
<evidence type="ECO:0000313" key="11">
    <source>
        <dbReference type="Proteomes" id="UP001085076"/>
    </source>
</evidence>
<dbReference type="InterPro" id="IPR017972">
    <property type="entry name" value="Cyt_P450_CS"/>
</dbReference>
<keyword evidence="6" id="KW-0472">Membrane</keyword>
<dbReference type="InterPro" id="IPR036396">
    <property type="entry name" value="Cyt_P450_sf"/>
</dbReference>
<dbReference type="GO" id="GO:0016705">
    <property type="term" value="F:oxidoreductase activity, acting on paired donors, with incorporation or reduction of molecular oxygen"/>
    <property type="evidence" value="ECO:0007669"/>
    <property type="project" value="InterPro"/>
</dbReference>
<evidence type="ECO:0000256" key="4">
    <source>
        <dbReference type="ARBA" id="ARBA00023002"/>
    </source>
</evidence>
<feature type="compositionally biased region" description="Basic and acidic residues" evidence="9">
    <location>
        <begin position="260"/>
        <end position="269"/>
    </location>
</feature>
<gene>
    <name evidence="10" type="ORF">J5N97_010332</name>
</gene>
<dbReference type="GO" id="GO:0020037">
    <property type="term" value="F:heme binding"/>
    <property type="evidence" value="ECO:0007669"/>
    <property type="project" value="InterPro"/>
</dbReference>
<reference evidence="10" key="1">
    <citation type="submission" date="2021-03" db="EMBL/GenBank/DDBJ databases">
        <authorList>
            <person name="Li Z."/>
            <person name="Yang C."/>
        </authorList>
    </citation>
    <scope>NUCLEOTIDE SEQUENCE</scope>
    <source>
        <strain evidence="10">Dzin_1.0</strain>
        <tissue evidence="10">Leaf</tissue>
    </source>
</reference>
<dbReference type="FunFam" id="1.10.630.10:FF:000023">
    <property type="entry name" value="Cytochrome P450 family protein"/>
    <property type="match status" value="1"/>
</dbReference>
<dbReference type="GO" id="GO:0005506">
    <property type="term" value="F:iron ion binding"/>
    <property type="evidence" value="ECO:0007669"/>
    <property type="project" value="InterPro"/>
</dbReference>
<evidence type="ECO:0000256" key="1">
    <source>
        <dbReference type="ARBA" id="ARBA00004370"/>
    </source>
</evidence>
<dbReference type="PANTHER" id="PTHR47947">
    <property type="entry name" value="CYTOCHROME P450 82C3-RELATED"/>
    <property type="match status" value="1"/>
</dbReference>
<evidence type="ECO:0000256" key="8">
    <source>
        <dbReference type="RuleBase" id="RU000461"/>
    </source>
</evidence>
<comment type="subcellular location">
    <subcellularLocation>
        <location evidence="1">Membrane</location>
    </subcellularLocation>
</comment>
<accession>A0A9D5D0G1</accession>
<comment type="cofactor">
    <cofactor evidence="7">
        <name>heme</name>
        <dbReference type="ChEBI" id="CHEBI:30413"/>
    </cofactor>
</comment>
<dbReference type="PANTHER" id="PTHR47947:SF3">
    <property type="entry name" value="CYTOCHROME P450 81D1-LIKE"/>
    <property type="match status" value="1"/>
</dbReference>
<dbReference type="CDD" id="cd20653">
    <property type="entry name" value="CYP81"/>
    <property type="match status" value="1"/>
</dbReference>
<feature type="region of interest" description="Disordered" evidence="9">
    <location>
        <begin position="260"/>
        <end position="285"/>
    </location>
</feature>
<dbReference type="InterPro" id="IPR050651">
    <property type="entry name" value="Plant_Cytochrome_P450_Monoox"/>
</dbReference>
<evidence type="ECO:0000256" key="2">
    <source>
        <dbReference type="ARBA" id="ARBA00022617"/>
    </source>
</evidence>
<reference evidence="10" key="2">
    <citation type="journal article" date="2022" name="Hortic Res">
        <title>The genome of Dioscorea zingiberensis sheds light on the biosynthesis, origin and evolution of the medicinally important diosgenin saponins.</title>
        <authorList>
            <person name="Li Y."/>
            <person name="Tan C."/>
            <person name="Li Z."/>
            <person name="Guo J."/>
            <person name="Li S."/>
            <person name="Chen X."/>
            <person name="Wang C."/>
            <person name="Dai X."/>
            <person name="Yang H."/>
            <person name="Song W."/>
            <person name="Hou L."/>
            <person name="Xu J."/>
            <person name="Tong Z."/>
            <person name="Xu A."/>
            <person name="Yuan X."/>
            <person name="Wang W."/>
            <person name="Yang Q."/>
            <person name="Chen L."/>
            <person name="Sun Z."/>
            <person name="Wang K."/>
            <person name="Pan B."/>
            <person name="Chen J."/>
            <person name="Bao Y."/>
            <person name="Liu F."/>
            <person name="Qi X."/>
            <person name="Gang D.R."/>
            <person name="Wen J."/>
            <person name="Li J."/>
        </authorList>
    </citation>
    <scope>NUCLEOTIDE SEQUENCE</scope>
    <source>
        <strain evidence="10">Dzin_1.0</strain>
    </source>
</reference>
<sequence>MAAMVIPFAALLLSSLLFIKFLFFSSSKKNQHPPSGPLALPIIGHLYLFKKPLHRALARISAVHGPILLLRFGSRRVLVVSSAQLAEECFTKNDLNFAHRPKLPLTKDLSYNYTTLGAASYGPDWRNLRRIATIELLSTHRINSFTDLRAEEVRSMLAGLHRHASLGKAVELRSLLFGEALNVMMRMVAGKRYYGEGVEDAVEGKRFREMVEETFATLGASNLSDFLPILRVFDFQGLKKKISVLGRKRDQFLQELIEERRREGNRAGEDDNGDDDDDADEKTKKKKTTMIDMLLDLQNSDPYYTDEVIKALISSMLMAGTDTSSATLEWAMACLVNNPHVLKKAREEIDANIPTGRLLTDSDVANLPYLQAIIQETLRLFPVGPLLVPHESLDDCVVGGYHVPRRTILLANIHSIHRDPNIWPEPTKFMPERFMEEKGQGLNAKASIMPFGMGRRRCPGEGHAMHVLGLTLGAMIQCFDWHRVGEEEVDLEEGSGLAMPMANPLVAVCKPRQEMVHVLDQL</sequence>
<comment type="similarity">
    <text evidence="8">Belongs to the cytochrome P450 family.</text>
</comment>
<keyword evidence="4 8" id="KW-0560">Oxidoreductase</keyword>
<organism evidence="10 11">
    <name type="scientific">Dioscorea zingiberensis</name>
    <dbReference type="NCBI Taxonomy" id="325984"/>
    <lineage>
        <taxon>Eukaryota</taxon>
        <taxon>Viridiplantae</taxon>
        <taxon>Streptophyta</taxon>
        <taxon>Embryophyta</taxon>
        <taxon>Tracheophyta</taxon>
        <taxon>Spermatophyta</taxon>
        <taxon>Magnoliopsida</taxon>
        <taxon>Liliopsida</taxon>
        <taxon>Dioscoreales</taxon>
        <taxon>Dioscoreaceae</taxon>
        <taxon>Dioscorea</taxon>
    </lineage>
</organism>
<evidence type="ECO:0000256" key="7">
    <source>
        <dbReference type="PIRSR" id="PIRSR602401-1"/>
    </source>
</evidence>
<dbReference type="GO" id="GO:0004497">
    <property type="term" value="F:monooxygenase activity"/>
    <property type="evidence" value="ECO:0007669"/>
    <property type="project" value="UniProtKB-KW"/>
</dbReference>
<dbReference type="GO" id="GO:0016020">
    <property type="term" value="C:membrane"/>
    <property type="evidence" value="ECO:0007669"/>
    <property type="project" value="UniProtKB-SubCell"/>
</dbReference>
<keyword evidence="2 7" id="KW-0349">Heme</keyword>
<evidence type="ECO:0008006" key="12">
    <source>
        <dbReference type="Google" id="ProtNLM"/>
    </source>
</evidence>
<keyword evidence="11" id="KW-1185">Reference proteome</keyword>
<dbReference type="PRINTS" id="PR00385">
    <property type="entry name" value="P450"/>
</dbReference>
<keyword evidence="5 7" id="KW-0408">Iron</keyword>
<evidence type="ECO:0000256" key="5">
    <source>
        <dbReference type="ARBA" id="ARBA00023004"/>
    </source>
</evidence>
<dbReference type="OrthoDB" id="1055148at2759"/>
<feature type="compositionally biased region" description="Acidic residues" evidence="9">
    <location>
        <begin position="270"/>
        <end position="280"/>
    </location>
</feature>
<dbReference type="InterPro" id="IPR001128">
    <property type="entry name" value="Cyt_P450"/>
</dbReference>
<dbReference type="AlphaFoldDB" id="A0A9D5D0G1"/>
<comment type="caution">
    <text evidence="10">The sequence shown here is derived from an EMBL/GenBank/DDBJ whole genome shotgun (WGS) entry which is preliminary data.</text>
</comment>
<protein>
    <recommendedName>
        <fullName evidence="12">Cytochrome P450</fullName>
    </recommendedName>
</protein>
<evidence type="ECO:0000256" key="6">
    <source>
        <dbReference type="ARBA" id="ARBA00023136"/>
    </source>
</evidence>
<dbReference type="EMBL" id="JAGGNH010000002">
    <property type="protein sequence ID" value="KAJ0982077.1"/>
    <property type="molecule type" value="Genomic_DNA"/>
</dbReference>
<feature type="binding site" description="axial binding residue" evidence="7">
    <location>
        <position position="458"/>
    </location>
    <ligand>
        <name>heme</name>
        <dbReference type="ChEBI" id="CHEBI:30413"/>
    </ligand>
    <ligandPart>
        <name>Fe</name>
        <dbReference type="ChEBI" id="CHEBI:18248"/>
    </ligandPart>
</feature>
<name>A0A9D5D0G1_9LILI</name>
<evidence type="ECO:0000256" key="9">
    <source>
        <dbReference type="SAM" id="MobiDB-lite"/>
    </source>
</evidence>
<dbReference type="Gene3D" id="1.10.630.10">
    <property type="entry name" value="Cytochrome P450"/>
    <property type="match status" value="1"/>
</dbReference>
<dbReference type="Proteomes" id="UP001085076">
    <property type="component" value="Miscellaneous, Linkage group lg02"/>
</dbReference>
<proteinExistence type="inferred from homology"/>
<keyword evidence="8" id="KW-0503">Monooxygenase</keyword>
<dbReference type="InterPro" id="IPR002401">
    <property type="entry name" value="Cyt_P450_E_grp-I"/>
</dbReference>
<dbReference type="PROSITE" id="PS00086">
    <property type="entry name" value="CYTOCHROME_P450"/>
    <property type="match status" value="1"/>
</dbReference>